<sequence length="37" mass="4163">MYDSHGEINGKKGHKILGKYSCSKHRTIAKSQESTNK</sequence>
<dbReference type="EMBL" id="FPHM01000099">
    <property type="protein sequence ID" value="SFV66509.1"/>
    <property type="molecule type" value="Genomic_DNA"/>
</dbReference>
<name>A0A1W1CL65_9ZZZZ</name>
<organism evidence="1">
    <name type="scientific">hydrothermal vent metagenome</name>
    <dbReference type="NCBI Taxonomy" id="652676"/>
    <lineage>
        <taxon>unclassified sequences</taxon>
        <taxon>metagenomes</taxon>
        <taxon>ecological metagenomes</taxon>
    </lineage>
</organism>
<protein>
    <submittedName>
        <fullName evidence="1">Uncharacterized protein</fullName>
    </submittedName>
</protein>
<gene>
    <name evidence="1" type="ORF">MNB_SV-13-1128</name>
</gene>
<accession>A0A1W1CL65</accession>
<reference evidence="1" key="1">
    <citation type="submission" date="2016-10" db="EMBL/GenBank/DDBJ databases">
        <authorList>
            <person name="de Groot N.N."/>
        </authorList>
    </citation>
    <scope>NUCLEOTIDE SEQUENCE</scope>
</reference>
<proteinExistence type="predicted"/>
<dbReference type="AlphaFoldDB" id="A0A1W1CL65"/>
<evidence type="ECO:0000313" key="1">
    <source>
        <dbReference type="EMBL" id="SFV66509.1"/>
    </source>
</evidence>